<evidence type="ECO:0000256" key="3">
    <source>
        <dbReference type="ARBA" id="ARBA00023242"/>
    </source>
</evidence>
<evidence type="ECO:0000313" key="8">
    <source>
        <dbReference type="Proteomes" id="UP000092461"/>
    </source>
</evidence>
<reference evidence="7" key="3">
    <citation type="submission" date="2020-05" db="UniProtKB">
        <authorList>
            <consortium name="EnsemblMetazoa"/>
        </authorList>
    </citation>
    <scope>IDENTIFICATION</scope>
    <source>
        <strain evidence="7">Jacobina</strain>
    </source>
</reference>
<reference evidence="6" key="2">
    <citation type="journal article" date="2020" name="BMC">
        <title>Leishmania infection induces a limited differential gene expression in the sand fly midgut.</title>
        <authorList>
            <person name="Coutinho-Abreu I.V."/>
            <person name="Serafim T.D."/>
            <person name="Meneses C."/>
            <person name="Kamhawi S."/>
            <person name="Oliveira F."/>
            <person name="Valenzuela J.G."/>
        </authorList>
    </citation>
    <scope>NUCLEOTIDE SEQUENCE</scope>
    <source>
        <strain evidence="6">Jacobina</strain>
        <tissue evidence="6">Midgut</tissue>
    </source>
</reference>
<keyword evidence="8" id="KW-1185">Reference proteome</keyword>
<accession>A0A1B0CP89</accession>
<dbReference type="GO" id="GO:0005634">
    <property type="term" value="C:nucleus"/>
    <property type="evidence" value="ECO:0007669"/>
    <property type="project" value="UniProtKB-SubCell"/>
</dbReference>
<dbReference type="EMBL" id="GITU01008006">
    <property type="protein sequence ID" value="MBC1176709.1"/>
    <property type="molecule type" value="Transcribed_RNA"/>
</dbReference>
<reference evidence="8" key="1">
    <citation type="submission" date="2012-05" db="EMBL/GenBank/DDBJ databases">
        <title>Whole Genome Assembly of Lutzomyia longipalpis.</title>
        <authorList>
            <person name="Richards S."/>
            <person name="Qu C."/>
            <person name="Dillon R."/>
            <person name="Worley K."/>
            <person name="Scherer S."/>
            <person name="Batterton M."/>
            <person name="Taylor A."/>
            <person name="Hawes A."/>
            <person name="Hernandez B."/>
            <person name="Kovar C."/>
            <person name="Mandapat C."/>
            <person name="Pham C."/>
            <person name="Qu C."/>
            <person name="Jing C."/>
            <person name="Bess C."/>
            <person name="Bandaranaike D."/>
            <person name="Ngo D."/>
            <person name="Ongeri F."/>
            <person name="Arias F."/>
            <person name="Lara F."/>
            <person name="Weissenberger G."/>
            <person name="Kamau G."/>
            <person name="Han H."/>
            <person name="Shen H."/>
            <person name="Dinh H."/>
            <person name="Khalil I."/>
            <person name="Jones J."/>
            <person name="Shafer J."/>
            <person name="Jayaseelan J."/>
            <person name="Quiroz J."/>
            <person name="Blankenburg K."/>
            <person name="Nguyen L."/>
            <person name="Jackson L."/>
            <person name="Francisco L."/>
            <person name="Tang L.-Y."/>
            <person name="Pu L.-L."/>
            <person name="Perales L."/>
            <person name="Lorensuhewa L."/>
            <person name="Munidasa M."/>
            <person name="Coyle M."/>
            <person name="Taylor M."/>
            <person name="Puazo M."/>
            <person name="Firestine M."/>
            <person name="Scheel M."/>
            <person name="Javaid M."/>
            <person name="Wang M."/>
            <person name="Li M."/>
            <person name="Tabassum N."/>
            <person name="Saada N."/>
            <person name="Osuji N."/>
            <person name="Aqrawi P."/>
            <person name="Fu Q."/>
            <person name="Thornton R."/>
            <person name="Raj R."/>
            <person name="Goodspeed R."/>
            <person name="Mata R."/>
            <person name="Najjar R."/>
            <person name="Gubbala S."/>
            <person name="Lee S."/>
            <person name="Denson S."/>
            <person name="Patil S."/>
            <person name="Macmil S."/>
            <person name="Qi S."/>
            <person name="Matskevitch T."/>
            <person name="Palculict T."/>
            <person name="Mathew T."/>
            <person name="Vee V."/>
            <person name="Velamala V."/>
            <person name="Korchina V."/>
            <person name="Cai W."/>
            <person name="Liu W."/>
            <person name="Dai W."/>
            <person name="Zou X."/>
            <person name="Zhu Y."/>
            <person name="Zhang Y."/>
            <person name="Wu Y.-Q."/>
            <person name="Xin Y."/>
            <person name="Nazarath L."/>
            <person name="Kovar C."/>
            <person name="Han Y."/>
            <person name="Muzny D."/>
            <person name="Gibbs R."/>
        </authorList>
    </citation>
    <scope>NUCLEOTIDE SEQUENCE [LARGE SCALE GENOMIC DNA]</scope>
    <source>
        <strain evidence="8">Jacobina</strain>
    </source>
</reference>
<dbReference type="CDD" id="cd12313">
    <property type="entry name" value="RRM1_RRM2_RBM5_like"/>
    <property type="match status" value="1"/>
</dbReference>
<dbReference type="InterPro" id="IPR035979">
    <property type="entry name" value="RBD_domain_sf"/>
</dbReference>
<evidence type="ECO:0000313" key="7">
    <source>
        <dbReference type="EnsemblMetazoa" id="LLOJ006562-PA"/>
    </source>
</evidence>
<evidence type="ECO:0000259" key="5">
    <source>
        <dbReference type="PROSITE" id="PS50174"/>
    </source>
</evidence>
<dbReference type="Proteomes" id="UP000092461">
    <property type="component" value="Unassembled WGS sequence"/>
</dbReference>
<comment type="subcellular location">
    <subcellularLocation>
        <location evidence="1">Nucleus</location>
    </subcellularLocation>
</comment>
<dbReference type="SUPFAM" id="SSF54928">
    <property type="entry name" value="RNA-binding domain, RBD"/>
    <property type="match status" value="1"/>
</dbReference>
<dbReference type="InterPro" id="IPR012677">
    <property type="entry name" value="Nucleotide-bd_a/b_plait_sf"/>
</dbReference>
<protein>
    <submittedName>
        <fullName evidence="6">Putative rna-binding protein 5</fullName>
    </submittedName>
</protein>
<dbReference type="VEuPathDB" id="VectorBase:LLOJ006562"/>
<dbReference type="AlphaFoldDB" id="A0A1B0CP89"/>
<evidence type="ECO:0000313" key="6">
    <source>
        <dbReference type="EMBL" id="MBC1176709.1"/>
    </source>
</evidence>
<feature type="region of interest" description="Disordered" evidence="4">
    <location>
        <begin position="458"/>
        <end position="499"/>
    </location>
</feature>
<evidence type="ECO:0000256" key="2">
    <source>
        <dbReference type="ARBA" id="ARBA00022884"/>
    </source>
</evidence>
<feature type="compositionally biased region" description="Polar residues" evidence="4">
    <location>
        <begin position="182"/>
        <end position="193"/>
    </location>
</feature>
<dbReference type="EnsemblMetazoa" id="LLOJ006562-RA">
    <property type="protein sequence ID" value="LLOJ006562-PA"/>
    <property type="gene ID" value="LLOJ006562"/>
</dbReference>
<dbReference type="PANTHER" id="PTHR13948">
    <property type="entry name" value="RNA-BINDING PROTEIN"/>
    <property type="match status" value="1"/>
</dbReference>
<feature type="domain" description="G-patch" evidence="5">
    <location>
        <begin position="498"/>
        <end position="517"/>
    </location>
</feature>
<dbReference type="VEuPathDB" id="VectorBase:LLONM1_000287"/>
<dbReference type="PANTHER" id="PTHR13948:SF3">
    <property type="entry name" value="FI21118P1"/>
    <property type="match status" value="1"/>
</dbReference>
<keyword evidence="2" id="KW-0694">RNA-binding</keyword>
<keyword evidence="3" id="KW-0539">Nucleus</keyword>
<evidence type="ECO:0000256" key="1">
    <source>
        <dbReference type="ARBA" id="ARBA00004123"/>
    </source>
</evidence>
<dbReference type="PROSITE" id="PS50174">
    <property type="entry name" value="G_PATCH"/>
    <property type="match status" value="1"/>
</dbReference>
<dbReference type="GO" id="GO:0000398">
    <property type="term" value="P:mRNA splicing, via spliceosome"/>
    <property type="evidence" value="ECO:0007669"/>
    <property type="project" value="TreeGrafter"/>
</dbReference>
<evidence type="ECO:0000256" key="4">
    <source>
        <dbReference type="SAM" id="MobiDB-lite"/>
    </source>
</evidence>
<dbReference type="Pfam" id="PF01585">
    <property type="entry name" value="G-patch"/>
    <property type="match status" value="1"/>
</dbReference>
<sequence length="517" mass="56537">MLRNLDVLTNEEGVLTVMQEVVPTLVSKISKILICRDPLTSTSRGVCYLSFDNLVDSMNTHNALKGLEPPLKIETREVLISYCVDPENPNPTTKRGEQLINSKVAQGVGGEMGGNYQIEHEHYLKYYTQYYMGQISKGQFSNLPTMSQMGGETANSGAAVAQSAIQRKQIAQQGGKYHGKGDTSSNSGNSASMQIPRGTDGKKYPTPDVSLYQYDETSGFYYDPTTGLYYDGNSQYYYNTIAAVMQHAAAASLGGGVDGDGDNGKQLSVVGEDGTRREGRKEVAKQDKVKVAKKIVKDMEKWAKQLNQKKDMNMMAPMAVKEENLSKNNSQSGYADVGFSILEKKEKGAGGSLKFGINEPSGKLVAAYGSDSENDLDEAHGDGTTGGPPANEKDYVDFDKLTCLLCKRAFQSPDILQKHLQKSTLHLENMRKYNLGRAADAGNAGQSYRDRALERRMKYGEADPPPPNRSKERFQREIEKQSTSSTAASTTASLPIGQNNVGNKLLQKMGWTEGQGL</sequence>
<organism evidence="7 8">
    <name type="scientific">Lutzomyia longipalpis</name>
    <name type="common">Sand fly</name>
    <dbReference type="NCBI Taxonomy" id="7200"/>
    <lineage>
        <taxon>Eukaryota</taxon>
        <taxon>Metazoa</taxon>
        <taxon>Ecdysozoa</taxon>
        <taxon>Arthropoda</taxon>
        <taxon>Hexapoda</taxon>
        <taxon>Insecta</taxon>
        <taxon>Pterygota</taxon>
        <taxon>Neoptera</taxon>
        <taxon>Endopterygota</taxon>
        <taxon>Diptera</taxon>
        <taxon>Nematocera</taxon>
        <taxon>Psychodoidea</taxon>
        <taxon>Psychodidae</taxon>
        <taxon>Lutzomyia</taxon>
        <taxon>Lutzomyia</taxon>
    </lineage>
</organism>
<dbReference type="InterPro" id="IPR000467">
    <property type="entry name" value="G_patch_dom"/>
</dbReference>
<dbReference type="EMBL" id="AJWK01021552">
    <property type="status" value="NOT_ANNOTATED_CDS"/>
    <property type="molecule type" value="Genomic_DNA"/>
</dbReference>
<feature type="region of interest" description="Disordered" evidence="4">
    <location>
        <begin position="366"/>
        <end position="393"/>
    </location>
</feature>
<name>A0A1B0CP89_LUTLO</name>
<feature type="compositionally biased region" description="Basic and acidic residues" evidence="4">
    <location>
        <begin position="469"/>
        <end position="480"/>
    </location>
</feature>
<dbReference type="Pfam" id="PF17780">
    <property type="entry name" value="OCRE"/>
    <property type="match status" value="1"/>
</dbReference>
<proteinExistence type="predicted"/>
<dbReference type="GO" id="GO:0003723">
    <property type="term" value="F:RNA binding"/>
    <property type="evidence" value="ECO:0007669"/>
    <property type="project" value="UniProtKB-KW"/>
</dbReference>
<dbReference type="InterPro" id="IPR041591">
    <property type="entry name" value="OCRE"/>
</dbReference>
<feature type="compositionally biased region" description="Low complexity" evidence="4">
    <location>
        <begin position="482"/>
        <end position="493"/>
    </location>
</feature>
<feature type="region of interest" description="Disordered" evidence="4">
    <location>
        <begin position="171"/>
        <end position="208"/>
    </location>
</feature>
<dbReference type="Gene3D" id="3.30.70.330">
    <property type="match status" value="1"/>
</dbReference>